<evidence type="ECO:0000313" key="1">
    <source>
        <dbReference type="EMBL" id="KAL0162242.1"/>
    </source>
</evidence>
<dbReference type="EMBL" id="JAMKFB020000021">
    <property type="protein sequence ID" value="KAL0162242.1"/>
    <property type="molecule type" value="Genomic_DNA"/>
</dbReference>
<dbReference type="Proteomes" id="UP001529510">
    <property type="component" value="Unassembled WGS sequence"/>
</dbReference>
<gene>
    <name evidence="1" type="ORF">M9458_041638</name>
</gene>
<dbReference type="AlphaFoldDB" id="A0ABD0NJV0"/>
<sequence length="55" mass="6384">LGEFYFMRCGPQEPVCIAEVTLLWEDQTQRRLLASSRLYFLPEDTPKGRAVEHGE</sequence>
<feature type="non-terminal residue" evidence="1">
    <location>
        <position position="55"/>
    </location>
</feature>
<keyword evidence="2" id="KW-1185">Reference proteome</keyword>
<comment type="caution">
    <text evidence="1">The sequence shown here is derived from an EMBL/GenBank/DDBJ whole genome shotgun (WGS) entry which is preliminary data.</text>
</comment>
<feature type="non-terminal residue" evidence="1">
    <location>
        <position position="1"/>
    </location>
</feature>
<protein>
    <submittedName>
        <fullName evidence="1">Uncharacterized protein</fullName>
    </submittedName>
</protein>
<organism evidence="1 2">
    <name type="scientific">Cirrhinus mrigala</name>
    <name type="common">Mrigala</name>
    <dbReference type="NCBI Taxonomy" id="683832"/>
    <lineage>
        <taxon>Eukaryota</taxon>
        <taxon>Metazoa</taxon>
        <taxon>Chordata</taxon>
        <taxon>Craniata</taxon>
        <taxon>Vertebrata</taxon>
        <taxon>Euteleostomi</taxon>
        <taxon>Actinopterygii</taxon>
        <taxon>Neopterygii</taxon>
        <taxon>Teleostei</taxon>
        <taxon>Ostariophysi</taxon>
        <taxon>Cypriniformes</taxon>
        <taxon>Cyprinidae</taxon>
        <taxon>Labeoninae</taxon>
        <taxon>Labeonini</taxon>
        <taxon>Cirrhinus</taxon>
    </lineage>
</organism>
<reference evidence="1 2" key="1">
    <citation type="submission" date="2024-05" db="EMBL/GenBank/DDBJ databases">
        <title>Genome sequencing and assembly of Indian major carp, Cirrhinus mrigala (Hamilton, 1822).</title>
        <authorList>
            <person name="Mohindra V."/>
            <person name="Chowdhury L.M."/>
            <person name="Lal K."/>
            <person name="Jena J.K."/>
        </authorList>
    </citation>
    <scope>NUCLEOTIDE SEQUENCE [LARGE SCALE GENOMIC DNA]</scope>
    <source>
        <strain evidence="1">CM1030</strain>
        <tissue evidence="1">Blood</tissue>
    </source>
</reference>
<name>A0ABD0NJV0_CIRMR</name>
<proteinExistence type="predicted"/>
<evidence type="ECO:0000313" key="2">
    <source>
        <dbReference type="Proteomes" id="UP001529510"/>
    </source>
</evidence>
<accession>A0ABD0NJV0</accession>